<name>A0A259TZU7_9BACT</name>
<dbReference type="FunCoup" id="A0A259TZU7">
    <property type="interactions" value="143"/>
</dbReference>
<evidence type="ECO:0000313" key="6">
    <source>
        <dbReference type="Proteomes" id="UP000216446"/>
    </source>
</evidence>
<protein>
    <submittedName>
        <fullName evidence="5">Peptidase M16</fullName>
    </submittedName>
</protein>
<keyword evidence="6" id="KW-1185">Reference proteome</keyword>
<dbReference type="EMBL" id="MQWB01000001">
    <property type="protein sequence ID" value="OZC03279.1"/>
    <property type="molecule type" value="Genomic_DNA"/>
</dbReference>
<reference evidence="5 6" key="1">
    <citation type="submission" date="2016-11" db="EMBL/GenBank/DDBJ databases">
        <title>Study of marine rhodopsin-containing bacteria.</title>
        <authorList>
            <person name="Yoshizawa S."/>
            <person name="Kumagai Y."/>
            <person name="Kogure K."/>
        </authorList>
    </citation>
    <scope>NUCLEOTIDE SEQUENCE [LARGE SCALE GENOMIC DNA]</scope>
    <source>
        <strain evidence="5 6">SG-29</strain>
    </source>
</reference>
<dbReference type="InterPro" id="IPR011765">
    <property type="entry name" value="Pept_M16_N"/>
</dbReference>
<dbReference type="PANTHER" id="PTHR11851">
    <property type="entry name" value="METALLOPROTEASE"/>
    <property type="match status" value="1"/>
</dbReference>
<feature type="domain" description="Peptidase M16 N-terminal" evidence="3">
    <location>
        <begin position="45"/>
        <end position="177"/>
    </location>
</feature>
<dbReference type="InterPro" id="IPR007863">
    <property type="entry name" value="Peptidase_M16_C"/>
</dbReference>
<dbReference type="Pfam" id="PF00675">
    <property type="entry name" value="Peptidase_M16"/>
    <property type="match status" value="2"/>
</dbReference>
<comment type="similarity">
    <text evidence="1">Belongs to the peptidase M16 family.</text>
</comment>
<feature type="domain" description="Peptidase M16 N-terminal" evidence="3">
    <location>
        <begin position="487"/>
        <end position="622"/>
    </location>
</feature>
<dbReference type="PANTHER" id="PTHR11851:SF49">
    <property type="entry name" value="MITOCHONDRIAL-PROCESSING PEPTIDASE SUBUNIT ALPHA"/>
    <property type="match status" value="1"/>
</dbReference>
<dbReference type="RefSeq" id="WP_094548464.1">
    <property type="nucleotide sequence ID" value="NZ_MQWB01000001.1"/>
</dbReference>
<feature type="domain" description="Peptidase M16 C-terminal" evidence="4">
    <location>
        <begin position="642"/>
        <end position="818"/>
    </location>
</feature>
<evidence type="ECO:0000256" key="1">
    <source>
        <dbReference type="ARBA" id="ARBA00007261"/>
    </source>
</evidence>
<feature type="domain" description="Peptidase M16 C-terminal" evidence="4">
    <location>
        <begin position="200"/>
        <end position="374"/>
    </location>
</feature>
<feature type="signal peptide" evidence="2">
    <location>
        <begin position="1"/>
        <end position="19"/>
    </location>
</feature>
<dbReference type="InterPro" id="IPR050361">
    <property type="entry name" value="MPP/UQCRC_Complex"/>
</dbReference>
<evidence type="ECO:0000256" key="2">
    <source>
        <dbReference type="SAM" id="SignalP"/>
    </source>
</evidence>
<organism evidence="5 6">
    <name type="scientific">Rubricoccus marinus</name>
    <dbReference type="NCBI Taxonomy" id="716817"/>
    <lineage>
        <taxon>Bacteria</taxon>
        <taxon>Pseudomonadati</taxon>
        <taxon>Rhodothermota</taxon>
        <taxon>Rhodothermia</taxon>
        <taxon>Rhodothermales</taxon>
        <taxon>Rubricoccaceae</taxon>
        <taxon>Rubricoccus</taxon>
    </lineage>
</organism>
<proteinExistence type="inferred from homology"/>
<evidence type="ECO:0000259" key="4">
    <source>
        <dbReference type="Pfam" id="PF05193"/>
    </source>
</evidence>
<keyword evidence="2" id="KW-0732">Signal</keyword>
<accession>A0A259TZU7</accession>
<sequence>MRLLSLALLALLLSPLASAQSDPLEGIPDLEYEMFTLDNGLTLIVHEDHKAPIVAVNVWYHVGSKNEPAGRSGFAHLFEHLMFNGSENFDDDYFQVMERIGATDLNGTTNTDRTNYFQNVPVGALDAALFMESDRMGHLLGAVTQEKLDEQRGVVQNEKRQGENAPYGASRQLVIDATYPKGHPYDHSVIGSLDDLNAASLDDVKEWFRTYYGPNNAVIVLAGDITPEVALEKVTRYFGDIEPGPPVASFERWVAPMTEDRRQVTEDRVPQARMQRVWNVPELGSRDYNLLDVATSILSSGKTSRLYERLVYTDQIATGAFAYVAGSEIGSQLQVVATARPGVAIETVETAVNEELARFLREGPTDEEMERVKTETRANFIRGIERIGGFGGKSDVLAENFVYQGSPDAYRDDLADVLSATPEEVLAVARKWMNMGSYTLITTPMPQFSASATDVDRAAGVPEVMGGTAAVTFPTLQRRTLSNGLEVVLAERHDIPLVNLQLIVDAGYAADDPARPGLASLTMDMMDEGAAGMSALEIAARESELGTGIGTGAAIDVLNVTASALTDNLAETVQLMTDIALRPDFPAQELERLRQQRLAQIQGEKSQPVGLAVRVLPAKLYGEGHAYSLPLSGSGTEAAVMSFTRDDLVGFHETWFKPNNSTLVVAGDVTMDELVPVLERQFRDWERGDVPVKNVADVEQPETKVFLLDRPGAQQSIIMASHLAPKRDNPDDLAISTLNTVLGGSFTSRINMNLREDKGWSYGAQTLLLGARGQRPFIVYSGVQTDKTAESMNEVVKELRDIVGDRPATEAEVAQAIAGQTLTLSGRWETLGAVQGSVAEIVQYDLADDYYATYARAVTDLDANQVSRAAQALVRPDNIVWVIVGDLSKIEQPIRDLNVGPVEVIDADGNTIR</sequence>
<dbReference type="Pfam" id="PF05193">
    <property type="entry name" value="Peptidase_M16_C"/>
    <property type="match status" value="2"/>
</dbReference>
<comment type="caution">
    <text evidence="5">The sequence shown here is derived from an EMBL/GenBank/DDBJ whole genome shotgun (WGS) entry which is preliminary data.</text>
</comment>
<evidence type="ECO:0000259" key="3">
    <source>
        <dbReference type="Pfam" id="PF00675"/>
    </source>
</evidence>
<dbReference type="OrthoDB" id="9811314at2"/>
<dbReference type="Gene3D" id="3.30.830.10">
    <property type="entry name" value="Metalloenzyme, LuxS/M16 peptidase-like"/>
    <property type="match status" value="4"/>
</dbReference>
<dbReference type="InParanoid" id="A0A259TZU7"/>
<gene>
    <name evidence="5" type="ORF">BSZ36_09990</name>
</gene>
<dbReference type="AlphaFoldDB" id="A0A259TZU7"/>
<dbReference type="Proteomes" id="UP000216446">
    <property type="component" value="Unassembled WGS sequence"/>
</dbReference>
<dbReference type="GO" id="GO:0046872">
    <property type="term" value="F:metal ion binding"/>
    <property type="evidence" value="ECO:0007669"/>
    <property type="project" value="InterPro"/>
</dbReference>
<dbReference type="InterPro" id="IPR011249">
    <property type="entry name" value="Metalloenz_LuxS/M16"/>
</dbReference>
<evidence type="ECO:0000313" key="5">
    <source>
        <dbReference type="EMBL" id="OZC03279.1"/>
    </source>
</evidence>
<feature type="chain" id="PRO_5012537032" evidence="2">
    <location>
        <begin position="20"/>
        <end position="913"/>
    </location>
</feature>
<dbReference type="SUPFAM" id="SSF63411">
    <property type="entry name" value="LuxS/MPP-like metallohydrolase"/>
    <property type="match status" value="4"/>
</dbReference>